<evidence type="ECO:0000313" key="1">
    <source>
        <dbReference type="EMBL" id="OBZ79525.1"/>
    </source>
</evidence>
<comment type="caution">
    <text evidence="1">The sequence shown here is derived from an EMBL/GenBank/DDBJ whole genome shotgun (WGS) entry which is preliminary data.</text>
</comment>
<accession>A0A1C7MRN2</accession>
<name>A0A1C7MRN2_GRIFR</name>
<dbReference type="EMBL" id="LUGG01000001">
    <property type="protein sequence ID" value="OBZ79525.1"/>
    <property type="molecule type" value="Genomic_DNA"/>
</dbReference>
<dbReference type="AlphaFoldDB" id="A0A1C7MRN2"/>
<gene>
    <name evidence="1" type="ORF">A0H81_00589</name>
</gene>
<organism evidence="1 2">
    <name type="scientific">Grifola frondosa</name>
    <name type="common">Maitake</name>
    <name type="synonym">Polyporus frondosus</name>
    <dbReference type="NCBI Taxonomy" id="5627"/>
    <lineage>
        <taxon>Eukaryota</taxon>
        <taxon>Fungi</taxon>
        <taxon>Dikarya</taxon>
        <taxon>Basidiomycota</taxon>
        <taxon>Agaricomycotina</taxon>
        <taxon>Agaricomycetes</taxon>
        <taxon>Polyporales</taxon>
        <taxon>Grifolaceae</taxon>
        <taxon>Grifola</taxon>
    </lineage>
</organism>
<proteinExistence type="predicted"/>
<sequence length="81" mass="8727">MQGSEITEGEATGRAPYEFAQNITVHCLLTCHIVSLSVFLSLCPFLSLCLCSPLSYLSISSVPYGLVSLSRFPSLVNFPVA</sequence>
<reference evidence="1 2" key="1">
    <citation type="submission" date="2016-03" db="EMBL/GenBank/DDBJ databases">
        <title>Whole genome sequencing of Grifola frondosa 9006-11.</title>
        <authorList>
            <person name="Min B."/>
            <person name="Park H."/>
            <person name="Kim J.-G."/>
            <person name="Cho H."/>
            <person name="Oh Y.-L."/>
            <person name="Kong W.-S."/>
            <person name="Choi I.-G."/>
        </authorList>
    </citation>
    <scope>NUCLEOTIDE SEQUENCE [LARGE SCALE GENOMIC DNA]</scope>
    <source>
        <strain evidence="1 2">9006-11</strain>
    </source>
</reference>
<keyword evidence="2" id="KW-1185">Reference proteome</keyword>
<dbReference type="Proteomes" id="UP000092993">
    <property type="component" value="Unassembled WGS sequence"/>
</dbReference>
<protein>
    <submittedName>
        <fullName evidence="1">Uncharacterized protein</fullName>
    </submittedName>
</protein>
<evidence type="ECO:0000313" key="2">
    <source>
        <dbReference type="Proteomes" id="UP000092993"/>
    </source>
</evidence>